<dbReference type="GO" id="GO:0003677">
    <property type="term" value="F:DNA binding"/>
    <property type="evidence" value="ECO:0007669"/>
    <property type="project" value="UniProtKB-UniRule"/>
</dbReference>
<dbReference type="Pfam" id="PF13359">
    <property type="entry name" value="DDE_Tnp_4"/>
    <property type="match status" value="1"/>
</dbReference>
<proteinExistence type="predicted"/>
<feature type="coiled-coil region" evidence="7">
    <location>
        <begin position="599"/>
        <end position="626"/>
    </location>
</feature>
<dbReference type="InterPro" id="IPR045055">
    <property type="entry name" value="DNA2/NAM7-like"/>
</dbReference>
<feature type="domain" description="THAP-type" evidence="9">
    <location>
        <begin position="1062"/>
        <end position="1150"/>
    </location>
</feature>
<evidence type="ECO:0000313" key="11">
    <source>
        <dbReference type="Proteomes" id="UP000691718"/>
    </source>
</evidence>
<organism evidence="10 11">
    <name type="scientific">Parnassius apollo</name>
    <name type="common">Apollo butterfly</name>
    <name type="synonym">Papilio apollo</name>
    <dbReference type="NCBI Taxonomy" id="110799"/>
    <lineage>
        <taxon>Eukaryota</taxon>
        <taxon>Metazoa</taxon>
        <taxon>Ecdysozoa</taxon>
        <taxon>Arthropoda</taxon>
        <taxon>Hexapoda</taxon>
        <taxon>Insecta</taxon>
        <taxon>Pterygota</taxon>
        <taxon>Neoptera</taxon>
        <taxon>Endopterygota</taxon>
        <taxon>Lepidoptera</taxon>
        <taxon>Glossata</taxon>
        <taxon>Ditrysia</taxon>
        <taxon>Papilionoidea</taxon>
        <taxon>Papilionidae</taxon>
        <taxon>Parnassiinae</taxon>
        <taxon>Parnassini</taxon>
        <taxon>Parnassius</taxon>
        <taxon>Parnassius</taxon>
    </lineage>
</organism>
<feature type="region of interest" description="Disordered" evidence="8">
    <location>
        <begin position="23"/>
        <end position="42"/>
    </location>
</feature>
<dbReference type="SMART" id="SM00980">
    <property type="entry name" value="THAP"/>
    <property type="match status" value="1"/>
</dbReference>
<evidence type="ECO:0000256" key="7">
    <source>
        <dbReference type="SAM" id="Coils"/>
    </source>
</evidence>
<keyword evidence="11" id="KW-1185">Reference proteome</keyword>
<keyword evidence="3 6" id="KW-0863">Zinc-finger</keyword>
<evidence type="ECO:0000256" key="6">
    <source>
        <dbReference type="PROSITE-ProRule" id="PRU00309"/>
    </source>
</evidence>
<keyword evidence="2" id="KW-0479">Metal-binding</keyword>
<dbReference type="PANTHER" id="PTHR10887">
    <property type="entry name" value="DNA2/NAM7 HELICASE FAMILY"/>
    <property type="match status" value="1"/>
</dbReference>
<dbReference type="InterPro" id="IPR027806">
    <property type="entry name" value="HARBI1_dom"/>
</dbReference>
<comment type="caution">
    <text evidence="10">The sequence shown here is derived from an EMBL/GenBank/DDBJ whole genome shotgun (WGS) entry which is preliminary data.</text>
</comment>
<feature type="coiled-coil region" evidence="7">
    <location>
        <begin position="714"/>
        <end position="748"/>
    </location>
</feature>
<dbReference type="Pfam" id="PF13086">
    <property type="entry name" value="AAA_11"/>
    <property type="match status" value="1"/>
</dbReference>
<dbReference type="InterPro" id="IPR027805">
    <property type="entry name" value="Transposase_HTH_dom"/>
</dbReference>
<dbReference type="InterPro" id="IPR041677">
    <property type="entry name" value="DNA2/NAM7_AAA_11"/>
</dbReference>
<evidence type="ECO:0000256" key="4">
    <source>
        <dbReference type="ARBA" id="ARBA00022833"/>
    </source>
</evidence>
<keyword evidence="5 6" id="KW-0238">DNA-binding</keyword>
<dbReference type="Proteomes" id="UP000691718">
    <property type="component" value="Unassembled WGS sequence"/>
</dbReference>
<dbReference type="Pfam" id="PF13087">
    <property type="entry name" value="AAA_12"/>
    <property type="match status" value="1"/>
</dbReference>
<dbReference type="Pfam" id="PF13613">
    <property type="entry name" value="HTH_Tnp_4"/>
    <property type="match status" value="1"/>
</dbReference>
<dbReference type="GO" id="GO:0031048">
    <property type="term" value="P:regulatory ncRNA-mediated heterochromatin formation"/>
    <property type="evidence" value="ECO:0007669"/>
    <property type="project" value="TreeGrafter"/>
</dbReference>
<evidence type="ECO:0000259" key="9">
    <source>
        <dbReference type="PROSITE" id="PS50950"/>
    </source>
</evidence>
<accession>A0A8S3W4Y1</accession>
<reference evidence="10" key="1">
    <citation type="submission" date="2021-04" db="EMBL/GenBank/DDBJ databases">
        <authorList>
            <person name="Tunstrom K."/>
        </authorList>
    </citation>
    <scope>NUCLEOTIDE SEQUENCE</scope>
</reference>
<dbReference type="PANTHER" id="PTHR10887:SF341">
    <property type="entry name" value="NFX1-TYPE ZINC FINGER-CONTAINING PROTEIN 1"/>
    <property type="match status" value="1"/>
</dbReference>
<dbReference type="InterPro" id="IPR006612">
    <property type="entry name" value="THAP_Znf"/>
</dbReference>
<dbReference type="Pfam" id="PF05485">
    <property type="entry name" value="THAP"/>
    <property type="match status" value="1"/>
</dbReference>
<dbReference type="GO" id="GO:0031380">
    <property type="term" value="C:nuclear RNA-directed RNA polymerase complex"/>
    <property type="evidence" value="ECO:0007669"/>
    <property type="project" value="TreeGrafter"/>
</dbReference>
<keyword evidence="7" id="KW-0175">Coiled coil</keyword>
<dbReference type="InterPro" id="IPR057373">
    <property type="entry name" value="ZNFX1"/>
</dbReference>
<dbReference type="PROSITE" id="PS50950">
    <property type="entry name" value="ZF_THAP"/>
    <property type="match status" value="1"/>
</dbReference>
<evidence type="ECO:0000256" key="1">
    <source>
        <dbReference type="ARBA" id="ARBA00001968"/>
    </source>
</evidence>
<evidence type="ECO:0000313" key="10">
    <source>
        <dbReference type="EMBL" id="CAG4940623.1"/>
    </source>
</evidence>
<gene>
    <name evidence="10" type="ORF">PAPOLLO_LOCUS2040</name>
</gene>
<dbReference type="CDD" id="cd18808">
    <property type="entry name" value="SF1_C_Upf1"/>
    <property type="match status" value="1"/>
</dbReference>
<evidence type="ECO:0000256" key="5">
    <source>
        <dbReference type="ARBA" id="ARBA00023125"/>
    </source>
</evidence>
<dbReference type="InterPro" id="IPR047187">
    <property type="entry name" value="SF1_C_Upf1"/>
</dbReference>
<sequence>MSDSKSSLRIDWFDGTLIQDTRQNANTSQFDDEESSEKQTPSRIVDVEKKPIGFKRLMDLSFLKPPILNLEISHRPGFWHLFDSELKGDFIVLIVKILSSVYTTLESGEKSKLAMLLQTRFVKSPFMINLKKYLSNLPTVRIVEKRLNMQLWNDAETFYLNVYELCEGMFKFHKNDIEILIEILDLLEITETSAVGIREEHTETIRDSFFTQMEQLKKNILRTITEKNNETLEIKSEQCNEDATNFKNLPIFPTKDDLLYDTRIKIQPNIINGAYPSVEHYLDLQFKLLREDCFAPLREGICKYMENPSKRKHENIRVYPKVRIIRTYVSNNRVGHLVDIAWQDRLTNGAVDKKLYALNKSLMFGSLLLFTSDQFETILCASVLDSNTHLLGDGYIVVSFQNPVSSKIYSEQYLMVESEVFFEPYHRVLKVLQNTRFDDLPMKNYIVDVQTEVRPPDYITSETVYSIASPKHHEEISFNVLELDQWPINKTFGLDDSQMSAFKFALTREFAVIQGPPGTGKTFIGVKIASTLLRNLSLEGTPMLVICYTNHALDQFLEGILDITTNVIRLGSQSKSNVLQNYTLNNMRGRIKSKYSYLYASKRGELERLYKELTEIQTEVDKCEKEIISYTTLKPFLKINNKPFELKSSSEDSVISWLFGHLDNTPENPNDEEDLDDWEKQCEDLSVGDKIETCFSEEWALKEIQTMKNSINYVGDLTDDKNKSQKMIEKLQEQITKLRNRLNYFKKNMTLAQKGEYDKNDVMEVEDLYQLSPEKRWRVYFNATAALKDKLMNKMNYLMEQHNACSEELEEVSTLLDGELVRTARVVGVTTSAAARRHDLLRKLLSPIVIVEEAAEVLEAHIVASLTNHCKHLILIGDHKQLRPTAAHYNLAKDYNLEISLFERMLRNGVHARTLTTQRRMRSNFAQLLVPIIYEKLDSHPSVLAYPDVRGMKDNLYFFNHNEFEDSEGLEDSWSHKNTYEAKWCLALANYLRQMKYKAEEITILATYTGQATLMRDLSKKYDLLKDVKITVVDNYQGEENRIVILSLVRSNRDGKIGFLSAGNRICVAMSRAKEVPMCANKKGGHKFPTEDKNRLKQWLVAIRRDKFTPTKNSLVCKSHFTKDDYQLPKDSVLEKPRPVLKKCAVPSRFPWIDQNSSLHQKKKERHQRRLARNERKISVQVHINNEKEKDDTFLMETTNFFEVEIEFEKKQNDVGIQCDLCGSDNLKTLKECLQNENKNKKSSIANVLDITNAAEVQFYTGFQDYEHIKFIFSIFGDEVNCLKYYPQLKTLKVPFLNPCDQFLLVLIKLRRNMLFTELAFRSKINKTVLSNIFITWINYLYCKLKELNVWVPKQCIDKNMKYYGKINPCTVIVDCTEIKIEKPKNPLTQQLTYSTYKSANTLKVLIGISASGCVTFVSDAYGGSTSDRELFEKCGLIDKLEPNDIIFSDRGFNVQDLVCHKDVTVNVPEFLKNTDGQFETSQLTRSKNISSERIHVERVIGLAKTFKILSGKLDSKLVPLADRIIFVCFMLTNFKNNIIK</sequence>
<name>A0A8S3W4Y1_PARAO</name>
<evidence type="ECO:0000256" key="2">
    <source>
        <dbReference type="ARBA" id="ARBA00022723"/>
    </source>
</evidence>
<dbReference type="EMBL" id="CAJQZP010000150">
    <property type="protein sequence ID" value="CAG4940623.1"/>
    <property type="molecule type" value="Genomic_DNA"/>
</dbReference>
<dbReference type="GO" id="GO:0008270">
    <property type="term" value="F:zinc ion binding"/>
    <property type="evidence" value="ECO:0007669"/>
    <property type="project" value="UniProtKB-KW"/>
</dbReference>
<dbReference type="InterPro" id="IPR041679">
    <property type="entry name" value="DNA2/NAM7-like_C"/>
</dbReference>
<dbReference type="OrthoDB" id="2423195at2759"/>
<protein>
    <submittedName>
        <fullName evidence="10">(apollo) hypothetical protein</fullName>
    </submittedName>
</protein>
<dbReference type="GO" id="GO:0004386">
    <property type="term" value="F:helicase activity"/>
    <property type="evidence" value="ECO:0007669"/>
    <property type="project" value="InterPro"/>
</dbReference>
<keyword evidence="4" id="KW-0862">Zinc</keyword>
<comment type="cofactor">
    <cofactor evidence="1">
        <name>a divalent metal cation</name>
        <dbReference type="ChEBI" id="CHEBI:60240"/>
    </cofactor>
</comment>
<dbReference type="Pfam" id="PF25396">
    <property type="entry name" value="ZNFX1"/>
    <property type="match status" value="1"/>
</dbReference>
<evidence type="ECO:0000256" key="3">
    <source>
        <dbReference type="ARBA" id="ARBA00022771"/>
    </source>
</evidence>
<evidence type="ECO:0000256" key="8">
    <source>
        <dbReference type="SAM" id="MobiDB-lite"/>
    </source>
</evidence>